<evidence type="ECO:0000256" key="3">
    <source>
        <dbReference type="ARBA" id="ARBA00019683"/>
    </source>
</evidence>
<keyword evidence="7" id="KW-0804">Transcription</keyword>
<dbReference type="KEGG" id="nve:5514608"/>
<dbReference type="Pfam" id="PF11594">
    <property type="entry name" value="Med28"/>
    <property type="match status" value="1"/>
</dbReference>
<dbReference type="PANTHER" id="PTHR13512:SF2">
    <property type="entry name" value="MEDIATOR OF RNA POLYMERASE II TRANSCRIPTION SUBUNIT 28"/>
    <property type="match status" value="1"/>
</dbReference>
<keyword evidence="8" id="KW-0539">Nucleus</keyword>
<keyword evidence="4" id="KW-0805">Transcription regulation</keyword>
<dbReference type="EMBL" id="DS469561">
    <property type="protein sequence ID" value="EDO42775.1"/>
    <property type="molecule type" value="Genomic_DNA"/>
</dbReference>
<sequence length="133" mass="15213">MADDLVSSLESSLQSCVSLLLSNEGIEKGQHHNDNTKGVEFTITKFLKNAQALEADFLNKQMYIRLNQPQETTKQEVGHLKTELAQKEELLNKLSERVDYWNKILDDLQRKQTEIEAADRKIPQVQTSAQKTL</sequence>
<comment type="similarity">
    <text evidence="2">Belongs to the Mediator complex subunit 28 family.</text>
</comment>
<dbReference type="InterPro" id="IPR021640">
    <property type="entry name" value="Mediator_Med28"/>
</dbReference>
<evidence type="ECO:0000256" key="10">
    <source>
        <dbReference type="SAM" id="Coils"/>
    </source>
</evidence>
<evidence type="ECO:0000256" key="7">
    <source>
        <dbReference type="ARBA" id="ARBA00023163"/>
    </source>
</evidence>
<dbReference type="GO" id="GO:0016592">
    <property type="term" value="C:mediator complex"/>
    <property type="evidence" value="ECO:0000318"/>
    <property type="project" value="GO_Central"/>
</dbReference>
<dbReference type="InParanoid" id="A7S0P6"/>
<dbReference type="PhylomeDB" id="A7S0P6"/>
<protein>
    <recommendedName>
        <fullName evidence="3">Mediator of RNA polymerase II transcription subunit 28</fullName>
    </recommendedName>
    <alternativeName>
        <fullName evidence="9">Mediator complex subunit 28</fullName>
    </alternativeName>
</protein>
<organism evidence="11 12">
    <name type="scientific">Nematostella vectensis</name>
    <name type="common">Starlet sea anemone</name>
    <dbReference type="NCBI Taxonomy" id="45351"/>
    <lineage>
        <taxon>Eukaryota</taxon>
        <taxon>Metazoa</taxon>
        <taxon>Cnidaria</taxon>
        <taxon>Anthozoa</taxon>
        <taxon>Hexacorallia</taxon>
        <taxon>Actiniaria</taxon>
        <taxon>Edwardsiidae</taxon>
        <taxon>Nematostella</taxon>
    </lineage>
</organism>
<evidence type="ECO:0000313" key="12">
    <source>
        <dbReference type="Proteomes" id="UP000001593"/>
    </source>
</evidence>
<evidence type="ECO:0000256" key="1">
    <source>
        <dbReference type="ARBA" id="ARBA00004123"/>
    </source>
</evidence>
<evidence type="ECO:0000256" key="4">
    <source>
        <dbReference type="ARBA" id="ARBA00023015"/>
    </source>
</evidence>
<evidence type="ECO:0000313" key="11">
    <source>
        <dbReference type="EMBL" id="EDO42775.1"/>
    </source>
</evidence>
<proteinExistence type="inferred from homology"/>
<dbReference type="PANTHER" id="PTHR13512">
    <property type="entry name" value="MEDIATOR COMPLEX SUBUNIT 28"/>
    <property type="match status" value="1"/>
</dbReference>
<keyword evidence="6" id="KW-0010">Activator</keyword>
<reference evidence="11 12" key="1">
    <citation type="journal article" date="2007" name="Science">
        <title>Sea anemone genome reveals ancestral eumetazoan gene repertoire and genomic organization.</title>
        <authorList>
            <person name="Putnam N.H."/>
            <person name="Srivastava M."/>
            <person name="Hellsten U."/>
            <person name="Dirks B."/>
            <person name="Chapman J."/>
            <person name="Salamov A."/>
            <person name="Terry A."/>
            <person name="Shapiro H."/>
            <person name="Lindquist E."/>
            <person name="Kapitonov V.V."/>
            <person name="Jurka J."/>
            <person name="Genikhovich G."/>
            <person name="Grigoriev I.V."/>
            <person name="Lucas S.M."/>
            <person name="Steele R.E."/>
            <person name="Finnerty J.R."/>
            <person name="Technau U."/>
            <person name="Martindale M.Q."/>
            <person name="Rokhsar D.S."/>
        </authorList>
    </citation>
    <scope>NUCLEOTIDE SEQUENCE [LARGE SCALE GENOMIC DNA]</scope>
    <source>
        <strain evidence="12">CH2 X CH6</strain>
    </source>
</reference>
<keyword evidence="5 10" id="KW-0175">Coiled coil</keyword>
<name>A7S0P6_NEMVE</name>
<dbReference type="HOGENOM" id="CLU_1909166_0_0_1"/>
<dbReference type="STRING" id="45351.A7S0P6"/>
<dbReference type="OMA" id="FRSCISH"/>
<accession>A7S0P6</accession>
<dbReference type="AlphaFoldDB" id="A7S0P6"/>
<evidence type="ECO:0000256" key="5">
    <source>
        <dbReference type="ARBA" id="ARBA00023054"/>
    </source>
</evidence>
<evidence type="ECO:0000256" key="2">
    <source>
        <dbReference type="ARBA" id="ARBA00005571"/>
    </source>
</evidence>
<evidence type="ECO:0000256" key="8">
    <source>
        <dbReference type="ARBA" id="ARBA00023242"/>
    </source>
</evidence>
<dbReference type="Proteomes" id="UP000001593">
    <property type="component" value="Unassembled WGS sequence"/>
</dbReference>
<evidence type="ECO:0000256" key="6">
    <source>
        <dbReference type="ARBA" id="ARBA00023159"/>
    </source>
</evidence>
<keyword evidence="12" id="KW-1185">Reference proteome</keyword>
<gene>
    <name evidence="11" type="ORF">NEMVEDRAFT_v1g204982</name>
</gene>
<evidence type="ECO:0000256" key="9">
    <source>
        <dbReference type="ARBA" id="ARBA00031964"/>
    </source>
</evidence>
<feature type="coiled-coil region" evidence="10">
    <location>
        <begin position="77"/>
        <end position="111"/>
    </location>
</feature>
<comment type="subcellular location">
    <subcellularLocation>
        <location evidence="1">Nucleus</location>
    </subcellularLocation>
</comment>